<accession>A0AAD6UM85</accession>
<reference evidence="1" key="1">
    <citation type="submission" date="2023-03" db="EMBL/GenBank/DDBJ databases">
        <title>Massive genome expansion in bonnet fungi (Mycena s.s.) driven by repeated elements and novel gene families across ecological guilds.</title>
        <authorList>
            <consortium name="Lawrence Berkeley National Laboratory"/>
            <person name="Harder C.B."/>
            <person name="Miyauchi S."/>
            <person name="Viragh M."/>
            <person name="Kuo A."/>
            <person name="Thoen E."/>
            <person name="Andreopoulos B."/>
            <person name="Lu D."/>
            <person name="Skrede I."/>
            <person name="Drula E."/>
            <person name="Henrissat B."/>
            <person name="Morin E."/>
            <person name="Kohler A."/>
            <person name="Barry K."/>
            <person name="LaButti K."/>
            <person name="Morin E."/>
            <person name="Salamov A."/>
            <person name="Lipzen A."/>
            <person name="Mereny Z."/>
            <person name="Hegedus B."/>
            <person name="Baldrian P."/>
            <person name="Stursova M."/>
            <person name="Weitz H."/>
            <person name="Taylor A."/>
            <person name="Grigoriev I.V."/>
            <person name="Nagy L.G."/>
            <person name="Martin F."/>
            <person name="Kauserud H."/>
        </authorList>
    </citation>
    <scope>NUCLEOTIDE SEQUENCE</scope>
    <source>
        <strain evidence="1">9144</strain>
    </source>
</reference>
<comment type="caution">
    <text evidence="1">The sequence shown here is derived from an EMBL/GenBank/DDBJ whole genome shotgun (WGS) entry which is preliminary data.</text>
</comment>
<evidence type="ECO:0000313" key="2">
    <source>
        <dbReference type="Proteomes" id="UP001219525"/>
    </source>
</evidence>
<name>A0AAD6UM85_9AGAR</name>
<dbReference type="PANTHER" id="PTHR28027">
    <property type="entry name" value="TRANSCRIPTIONAL REGULATOR MIT1"/>
    <property type="match status" value="1"/>
</dbReference>
<protein>
    <submittedName>
        <fullName evidence="1">Gti1/Pac2 family-domain-containing protein</fullName>
    </submittedName>
</protein>
<dbReference type="AlphaFoldDB" id="A0AAD6UM85"/>
<dbReference type="GO" id="GO:0003677">
    <property type="term" value="F:DNA binding"/>
    <property type="evidence" value="ECO:0007669"/>
    <property type="project" value="TreeGrafter"/>
</dbReference>
<organism evidence="1 2">
    <name type="scientific">Mycena pura</name>
    <dbReference type="NCBI Taxonomy" id="153505"/>
    <lineage>
        <taxon>Eukaryota</taxon>
        <taxon>Fungi</taxon>
        <taxon>Dikarya</taxon>
        <taxon>Basidiomycota</taxon>
        <taxon>Agaricomycotina</taxon>
        <taxon>Agaricomycetes</taxon>
        <taxon>Agaricomycetidae</taxon>
        <taxon>Agaricales</taxon>
        <taxon>Marasmiineae</taxon>
        <taxon>Mycenaceae</taxon>
        <taxon>Mycena</taxon>
    </lineage>
</organism>
<sequence>MLHSEDTLESPTPFKWGPIPPTANITHPALHIRDVNDVLVILEAVRRGILPLITFRLSESERGQLRSGNIFVWQESAHGGGLVRWTDGRKWSQSKVCAECLFYEEKVEISQEERVAKSMRRLQRICNPGTIIPPPARNQRPSKAGGLTKRTYSFYVRLPGSRKARKWHAVAYNLSPEGASLPVIDDYPELRDIRVPAGVFIQSNCKGDTTPAFFATPLAAEWNAVPATGVRIVTDATPLLRLHVRAPPPYYHFPAKGARLASIRHGCDDRTGLILPPISRLFLPWAQSATNIASKGPSDLQDPVSQQDRRTLNSFRLQL</sequence>
<dbReference type="Pfam" id="PF09729">
    <property type="entry name" value="Gti1_Pac2"/>
    <property type="match status" value="1"/>
</dbReference>
<proteinExistence type="predicted"/>
<dbReference type="PANTHER" id="PTHR28027:SF1">
    <property type="entry name" value="CAMP INDEPENDENT REGULATORY PROTEIN (AFU_ORTHOLOGUE AFUA_3G09640)"/>
    <property type="match status" value="1"/>
</dbReference>
<dbReference type="Proteomes" id="UP001219525">
    <property type="component" value="Unassembled WGS sequence"/>
</dbReference>
<dbReference type="InterPro" id="IPR018608">
    <property type="entry name" value="Gti1/Pac2"/>
</dbReference>
<keyword evidence="2" id="KW-1185">Reference proteome</keyword>
<evidence type="ECO:0000313" key="1">
    <source>
        <dbReference type="EMBL" id="KAJ7189515.1"/>
    </source>
</evidence>
<dbReference type="EMBL" id="JARJCW010000174">
    <property type="protein sequence ID" value="KAJ7189515.1"/>
    <property type="molecule type" value="Genomic_DNA"/>
</dbReference>
<gene>
    <name evidence="1" type="ORF">GGX14DRAFT_383144</name>
</gene>